<proteinExistence type="predicted"/>
<dbReference type="InterPro" id="IPR058084">
    <property type="entry name" value="Slr1658-like"/>
</dbReference>
<dbReference type="AlphaFoldDB" id="A0A0A6P4S2"/>
<dbReference type="EMBL" id="JSZA02000001">
    <property type="protein sequence ID" value="KHD11592.1"/>
    <property type="molecule type" value="Genomic_DNA"/>
</dbReference>
<organism evidence="1 2">
    <name type="scientific">Candidatus Thiomargarita nelsonii</name>
    <dbReference type="NCBI Taxonomy" id="1003181"/>
    <lineage>
        <taxon>Bacteria</taxon>
        <taxon>Pseudomonadati</taxon>
        <taxon>Pseudomonadota</taxon>
        <taxon>Gammaproteobacteria</taxon>
        <taxon>Thiotrichales</taxon>
        <taxon>Thiotrichaceae</taxon>
        <taxon>Thiomargarita</taxon>
    </lineage>
</organism>
<evidence type="ECO:0000313" key="1">
    <source>
        <dbReference type="EMBL" id="KHD11592.1"/>
    </source>
</evidence>
<evidence type="ECO:0000313" key="2">
    <source>
        <dbReference type="Proteomes" id="UP000030428"/>
    </source>
</evidence>
<protein>
    <recommendedName>
        <fullName evidence="3">ATP-binding protein</fullName>
    </recommendedName>
</protein>
<reference evidence="1 2" key="1">
    <citation type="journal article" date="2016" name="Front. Microbiol.">
        <title>Single-Cell (Meta-)Genomics of a Dimorphic Candidatus Thiomargarita nelsonii Reveals Genomic Plasticity.</title>
        <authorList>
            <person name="Flood B.E."/>
            <person name="Fliss P."/>
            <person name="Jones D.S."/>
            <person name="Dick G.J."/>
            <person name="Jain S."/>
            <person name="Kaster A.K."/>
            <person name="Winkel M."/>
            <person name="Mussmann M."/>
            <person name="Bailey J."/>
        </authorList>
    </citation>
    <scope>NUCLEOTIDE SEQUENCE [LARGE SCALE GENOMIC DNA]</scope>
    <source>
        <strain evidence="1">Hydrate Ridge</strain>
    </source>
</reference>
<name>A0A0A6P4S2_9GAMM</name>
<dbReference type="Proteomes" id="UP000030428">
    <property type="component" value="Unassembled WGS sequence"/>
</dbReference>
<accession>A0A0A6P4S2</accession>
<keyword evidence="2" id="KW-1185">Reference proteome</keyword>
<gene>
    <name evidence="1" type="ORF">PN36_00060</name>
</gene>
<comment type="caution">
    <text evidence="1">The sequence shown here is derived from an EMBL/GenBank/DDBJ whole genome shotgun (WGS) entry which is preliminary data.</text>
</comment>
<sequence>MVQVFGEFHNESHKSREFLKLGFSPGSAPLQQRWRNNGLSADFLADYLTTFFPSEESEPNALKKQAKIKEAVSYIANELLENAMKFNDDTSNYQVTLQFQLYSDHLILRVTNSIHQKNVNSFQVFIKELLTTEPQELYLRQMKRAEEDENMTTSRLGFLTMIDGYNAKLGWQFETSQQNPKVTLVTTMAQLSL</sequence>
<evidence type="ECO:0008006" key="3">
    <source>
        <dbReference type="Google" id="ProtNLM"/>
    </source>
</evidence>
<dbReference type="NCBIfam" id="NF047703">
    <property type="entry name" value="slr1658_superfam"/>
    <property type="match status" value="1"/>
</dbReference>